<dbReference type="EMBL" id="JWZT01004433">
    <property type="protein sequence ID" value="KII64124.1"/>
    <property type="molecule type" value="Genomic_DNA"/>
</dbReference>
<evidence type="ECO:0000256" key="2">
    <source>
        <dbReference type="SAM" id="SignalP"/>
    </source>
</evidence>
<evidence type="ECO:0000313" key="4">
    <source>
        <dbReference type="Proteomes" id="UP000031668"/>
    </source>
</evidence>
<keyword evidence="1" id="KW-0472">Membrane</keyword>
<reference evidence="3 4" key="1">
    <citation type="journal article" date="2014" name="Genome Biol. Evol.">
        <title>The genome of the myxosporean Thelohanellus kitauei shows adaptations to nutrient acquisition within its fish host.</title>
        <authorList>
            <person name="Yang Y."/>
            <person name="Xiong J."/>
            <person name="Zhou Z."/>
            <person name="Huo F."/>
            <person name="Miao W."/>
            <person name="Ran C."/>
            <person name="Liu Y."/>
            <person name="Zhang J."/>
            <person name="Feng J."/>
            <person name="Wang M."/>
            <person name="Wang M."/>
            <person name="Wang L."/>
            <person name="Yao B."/>
        </authorList>
    </citation>
    <scope>NUCLEOTIDE SEQUENCE [LARGE SCALE GENOMIC DNA]</scope>
    <source>
        <strain evidence="3">Wuqing</strain>
    </source>
</reference>
<sequence>MIPKRVQTLLTLACLIQAISSSYHSIKIETKFTGSEFFCILSNIQATGLNSHSLIKIILTTNIDKSDFNDEVRIRILLLFVATILGVINLLNVSDIISS</sequence>
<organism evidence="3 4">
    <name type="scientific">Thelohanellus kitauei</name>
    <name type="common">Myxosporean</name>
    <dbReference type="NCBI Taxonomy" id="669202"/>
    <lineage>
        <taxon>Eukaryota</taxon>
        <taxon>Metazoa</taxon>
        <taxon>Cnidaria</taxon>
        <taxon>Myxozoa</taxon>
        <taxon>Myxosporea</taxon>
        <taxon>Bivalvulida</taxon>
        <taxon>Platysporina</taxon>
        <taxon>Myxobolidae</taxon>
        <taxon>Thelohanellus</taxon>
    </lineage>
</organism>
<feature type="transmembrane region" description="Helical" evidence="1">
    <location>
        <begin position="74"/>
        <end position="93"/>
    </location>
</feature>
<dbReference type="AlphaFoldDB" id="A0A0C2IFQ1"/>
<gene>
    <name evidence="3" type="ORF">RF11_02551</name>
</gene>
<feature type="chain" id="PRO_5002166942" evidence="2">
    <location>
        <begin position="22"/>
        <end position="99"/>
    </location>
</feature>
<protein>
    <submittedName>
        <fullName evidence="3">Uncharacterized protein</fullName>
    </submittedName>
</protein>
<keyword evidence="2" id="KW-0732">Signal</keyword>
<keyword evidence="4" id="KW-1185">Reference proteome</keyword>
<accession>A0A0C2IFQ1</accession>
<dbReference type="Proteomes" id="UP000031668">
    <property type="component" value="Unassembled WGS sequence"/>
</dbReference>
<evidence type="ECO:0000256" key="1">
    <source>
        <dbReference type="SAM" id="Phobius"/>
    </source>
</evidence>
<feature type="signal peptide" evidence="2">
    <location>
        <begin position="1"/>
        <end position="21"/>
    </location>
</feature>
<proteinExistence type="predicted"/>
<comment type="caution">
    <text evidence="3">The sequence shown here is derived from an EMBL/GenBank/DDBJ whole genome shotgun (WGS) entry which is preliminary data.</text>
</comment>
<name>A0A0C2IFQ1_THEKT</name>
<keyword evidence="1" id="KW-1133">Transmembrane helix</keyword>
<evidence type="ECO:0000313" key="3">
    <source>
        <dbReference type="EMBL" id="KII64124.1"/>
    </source>
</evidence>
<keyword evidence="1" id="KW-0812">Transmembrane</keyword>